<accession>A0A7R9M7F6</accession>
<name>A0A7R9M7F6_9ACAR</name>
<feature type="region of interest" description="Disordered" evidence="1">
    <location>
        <begin position="159"/>
        <end position="181"/>
    </location>
</feature>
<feature type="non-terminal residue" evidence="2">
    <location>
        <position position="1"/>
    </location>
</feature>
<feature type="compositionally biased region" description="Basic and acidic residues" evidence="1">
    <location>
        <begin position="43"/>
        <end position="52"/>
    </location>
</feature>
<feature type="region of interest" description="Disordered" evidence="1">
    <location>
        <begin position="43"/>
        <end position="62"/>
    </location>
</feature>
<reference evidence="2" key="1">
    <citation type="submission" date="2020-11" db="EMBL/GenBank/DDBJ databases">
        <authorList>
            <person name="Tran Van P."/>
        </authorList>
    </citation>
    <scope>NUCLEOTIDE SEQUENCE</scope>
</reference>
<dbReference type="Proteomes" id="UP000728032">
    <property type="component" value="Unassembled WGS sequence"/>
</dbReference>
<evidence type="ECO:0000313" key="2">
    <source>
        <dbReference type="EMBL" id="CAD7654860.1"/>
    </source>
</evidence>
<gene>
    <name evidence="2" type="ORF">ONB1V03_LOCUS11505</name>
</gene>
<proteinExistence type="predicted"/>
<keyword evidence="3" id="KW-1185">Reference proteome</keyword>
<evidence type="ECO:0000256" key="1">
    <source>
        <dbReference type="SAM" id="MobiDB-lite"/>
    </source>
</evidence>
<dbReference type="EMBL" id="OC923458">
    <property type="protein sequence ID" value="CAD7654860.1"/>
    <property type="molecule type" value="Genomic_DNA"/>
</dbReference>
<feature type="region of interest" description="Disordered" evidence="1">
    <location>
        <begin position="111"/>
        <end position="138"/>
    </location>
</feature>
<organism evidence="2">
    <name type="scientific">Oppiella nova</name>
    <dbReference type="NCBI Taxonomy" id="334625"/>
    <lineage>
        <taxon>Eukaryota</taxon>
        <taxon>Metazoa</taxon>
        <taxon>Ecdysozoa</taxon>
        <taxon>Arthropoda</taxon>
        <taxon>Chelicerata</taxon>
        <taxon>Arachnida</taxon>
        <taxon>Acari</taxon>
        <taxon>Acariformes</taxon>
        <taxon>Sarcoptiformes</taxon>
        <taxon>Oribatida</taxon>
        <taxon>Brachypylina</taxon>
        <taxon>Oppioidea</taxon>
        <taxon>Oppiidae</taxon>
        <taxon>Oppiella</taxon>
    </lineage>
</organism>
<protein>
    <submittedName>
        <fullName evidence="2">Uncharacterized protein</fullName>
    </submittedName>
</protein>
<dbReference type="AlphaFoldDB" id="A0A7R9M7F6"/>
<feature type="compositionally biased region" description="Basic and acidic residues" evidence="1">
    <location>
        <begin position="115"/>
        <end position="126"/>
    </location>
</feature>
<evidence type="ECO:0000313" key="3">
    <source>
        <dbReference type="Proteomes" id="UP000728032"/>
    </source>
</evidence>
<sequence>MNIEDIVALHNLVSIKIYSLQKENSNLVQQVIKFKTFYDKNKTDENETKDTESESMDTLADDKGFDKDNLLKEVERIKKKYSIKSKKLEQKMVSMSQRNRAHSPLLWTQIKTSKNKTDENETKDTESESMDTLADDKGFDKDNLLKEVERIKKKYSIKSKKLEQKMVSMSQRNRAHVRHNH</sequence>
<dbReference type="EMBL" id="CAJPVJ010008633">
    <property type="protein sequence ID" value="CAG2172047.1"/>
    <property type="molecule type" value="Genomic_DNA"/>
</dbReference>